<feature type="region of interest" description="Disordered" evidence="6">
    <location>
        <begin position="1"/>
        <end position="46"/>
    </location>
</feature>
<organism evidence="8 9">
    <name type="scientific">Cetraspora pellucida</name>
    <dbReference type="NCBI Taxonomy" id="1433469"/>
    <lineage>
        <taxon>Eukaryota</taxon>
        <taxon>Fungi</taxon>
        <taxon>Fungi incertae sedis</taxon>
        <taxon>Mucoromycota</taxon>
        <taxon>Glomeromycotina</taxon>
        <taxon>Glomeromycetes</taxon>
        <taxon>Diversisporales</taxon>
        <taxon>Gigasporaceae</taxon>
        <taxon>Cetraspora</taxon>
    </lineage>
</organism>
<dbReference type="GO" id="GO:0000398">
    <property type="term" value="P:mRNA splicing, via spliceosome"/>
    <property type="evidence" value="ECO:0007669"/>
    <property type="project" value="InterPro"/>
</dbReference>
<dbReference type="Gene3D" id="2.130.10.10">
    <property type="entry name" value="YVTN repeat-like/Quinoprotein amine dehydrogenase"/>
    <property type="match status" value="3"/>
</dbReference>
<evidence type="ECO:0000259" key="7">
    <source>
        <dbReference type="PROSITE" id="PS50897"/>
    </source>
</evidence>
<dbReference type="InterPro" id="IPR054080">
    <property type="entry name" value="TPR1-like_2nd"/>
</dbReference>
<dbReference type="InterPro" id="IPR045184">
    <property type="entry name" value="SMU1"/>
</dbReference>
<dbReference type="AlphaFoldDB" id="A0A9N8Z653"/>
<reference evidence="8" key="1">
    <citation type="submission" date="2021-06" db="EMBL/GenBank/DDBJ databases">
        <authorList>
            <person name="Kallberg Y."/>
            <person name="Tangrot J."/>
            <person name="Rosling A."/>
        </authorList>
    </citation>
    <scope>NUCLEOTIDE SEQUENCE</scope>
    <source>
        <strain evidence="8">FL966</strain>
    </source>
</reference>
<dbReference type="SUPFAM" id="SSF50978">
    <property type="entry name" value="WD40 repeat-like"/>
    <property type="match status" value="1"/>
</dbReference>
<dbReference type="Pfam" id="PF21889">
    <property type="entry name" value="TPR1-like_2nd"/>
    <property type="match status" value="1"/>
</dbReference>
<feature type="repeat" description="WD" evidence="5">
    <location>
        <begin position="296"/>
        <end position="338"/>
    </location>
</feature>
<dbReference type="InterPro" id="IPR020472">
    <property type="entry name" value="WD40_PAC1"/>
</dbReference>
<dbReference type="PRINTS" id="PR00320">
    <property type="entry name" value="GPROTEINBRPT"/>
</dbReference>
<keyword evidence="2 5" id="KW-0853">WD repeat</keyword>
<feature type="repeat" description="WD" evidence="5">
    <location>
        <begin position="460"/>
        <end position="501"/>
    </location>
</feature>
<dbReference type="GO" id="GO:0016607">
    <property type="term" value="C:nuclear speck"/>
    <property type="evidence" value="ECO:0007669"/>
    <property type="project" value="UniProtKB-SubCell"/>
</dbReference>
<evidence type="ECO:0000256" key="2">
    <source>
        <dbReference type="ARBA" id="ARBA00022574"/>
    </source>
</evidence>
<dbReference type="PANTHER" id="PTHR22848">
    <property type="entry name" value="WD40 REPEAT PROTEIN"/>
    <property type="match status" value="1"/>
</dbReference>
<gene>
    <name evidence="8" type="ORF">CPELLU_LOCUS1285</name>
</gene>
<dbReference type="OrthoDB" id="674604at2759"/>
<proteinExistence type="predicted"/>
<evidence type="ECO:0000313" key="8">
    <source>
        <dbReference type="EMBL" id="CAG8475695.1"/>
    </source>
</evidence>
<evidence type="ECO:0000313" key="9">
    <source>
        <dbReference type="Proteomes" id="UP000789759"/>
    </source>
</evidence>
<accession>A0A9N8Z653</accession>
<dbReference type="PROSITE" id="PS00678">
    <property type="entry name" value="WD_REPEATS_1"/>
    <property type="match status" value="3"/>
</dbReference>
<comment type="caution">
    <text evidence="8">The sequence shown here is derived from an EMBL/GenBank/DDBJ whole genome shotgun (WGS) entry which is preliminary data.</text>
</comment>
<dbReference type="InterPro" id="IPR036322">
    <property type="entry name" value="WD40_repeat_dom_sf"/>
</dbReference>
<dbReference type="InterPro" id="IPR019775">
    <property type="entry name" value="WD40_repeat_CS"/>
</dbReference>
<sequence>MSNTNGKIRETTNSVMSSTQTSIHEPTDVGTQVSIEESSSEETNRRKSLEALATIHSYIGSHSRCTRPTEDVFNPEDRKIREEIIRMIIQYLSDEGYTASKMTIYDEANVNWHEKEEHVVEVNRLKKAILDGDWAEVDKICAKPLVKNQKSFMYAVYKQQYLEYIEYQEIQKAFTFLNKRLKPLEHLQTTPNEFKDLCYLLTAKSVHDAPSFKNWEGIGPAREKLVEQFRDILNFDNMDKDGFGYMPPNRLLTLLQQAVKYQIECSRYHPRVAPSVNTLLHDYSSFIIPNALRSTFVGHKGNAKCVEFIGEEGREIVSGSSDNTLRVWDIESAKEKGILTGHESRIWDVSSNKSGSMISSASGDGTIKLWDMKTSACVSSLTGHSGDVYTVKFHPGDASYDKTVRLYDVPTGKLVKMFTGHQLSVSKTIFNPLGNLIISGSKDNTIKFWDIISGLCVRTISYHLGEVTCVAMNFNGTLLLSCSKDNSNRLWDVRMVRPITRFKGHQNTSKNFIRAGFANKPLIVGGSEDGVVYIWDQDTGEVLQKLRGHVGIVYDTIWNPKQNLFVSCSDDKTLKSWCYDENLPLEL</sequence>
<dbReference type="PROSITE" id="PS50082">
    <property type="entry name" value="WD_REPEATS_2"/>
    <property type="match status" value="6"/>
</dbReference>
<dbReference type="Pfam" id="PF00400">
    <property type="entry name" value="WD40"/>
    <property type="match status" value="7"/>
</dbReference>
<dbReference type="Proteomes" id="UP000789759">
    <property type="component" value="Unassembled WGS sequence"/>
</dbReference>
<feature type="domain" description="CTLH" evidence="7">
    <location>
        <begin position="118"/>
        <end position="172"/>
    </location>
</feature>
<dbReference type="CDD" id="cd00200">
    <property type="entry name" value="WD40"/>
    <property type="match status" value="1"/>
</dbReference>
<dbReference type="InterPro" id="IPR001680">
    <property type="entry name" value="WD40_rpt"/>
</dbReference>
<feature type="repeat" description="WD" evidence="5">
    <location>
        <begin position="339"/>
        <end position="380"/>
    </location>
</feature>
<evidence type="ECO:0000256" key="3">
    <source>
        <dbReference type="ARBA" id="ARBA00022737"/>
    </source>
</evidence>
<name>A0A9N8Z653_9GLOM</name>
<keyword evidence="3" id="KW-0677">Repeat</keyword>
<keyword evidence="9" id="KW-1185">Reference proteome</keyword>
<dbReference type="InterPro" id="IPR015943">
    <property type="entry name" value="WD40/YVTN_repeat-like_dom_sf"/>
</dbReference>
<protein>
    <recommendedName>
        <fullName evidence="4">WD40 repeat-containing protein SMU1</fullName>
    </recommendedName>
</protein>
<evidence type="ECO:0000256" key="1">
    <source>
        <dbReference type="ARBA" id="ARBA00004324"/>
    </source>
</evidence>
<comment type="subcellular location">
    <subcellularLocation>
        <location evidence="1">Nucleus speckle</location>
    </subcellularLocation>
</comment>
<feature type="repeat" description="WD" evidence="5">
    <location>
        <begin position="546"/>
        <end position="577"/>
    </location>
</feature>
<dbReference type="EMBL" id="CAJVQA010000454">
    <property type="protein sequence ID" value="CAG8475695.1"/>
    <property type="molecule type" value="Genomic_DNA"/>
</dbReference>
<evidence type="ECO:0000256" key="4">
    <source>
        <dbReference type="ARBA" id="ARBA00026184"/>
    </source>
</evidence>
<dbReference type="PROSITE" id="PS50897">
    <property type="entry name" value="CTLH"/>
    <property type="match status" value="1"/>
</dbReference>
<feature type="compositionally biased region" description="Polar residues" evidence="6">
    <location>
        <begin position="1"/>
        <end position="37"/>
    </location>
</feature>
<evidence type="ECO:0000256" key="5">
    <source>
        <dbReference type="PROSITE-ProRule" id="PRU00221"/>
    </source>
</evidence>
<feature type="repeat" description="WD" evidence="5">
    <location>
        <begin position="522"/>
        <end position="545"/>
    </location>
</feature>
<feature type="repeat" description="WD" evidence="5">
    <location>
        <begin position="418"/>
        <end position="459"/>
    </location>
</feature>
<evidence type="ECO:0000256" key="6">
    <source>
        <dbReference type="SAM" id="MobiDB-lite"/>
    </source>
</evidence>
<dbReference type="SMART" id="SM00320">
    <property type="entry name" value="WD40"/>
    <property type="match status" value="7"/>
</dbReference>
<dbReference type="InterPro" id="IPR006595">
    <property type="entry name" value="CTLH_C"/>
</dbReference>
<dbReference type="PROSITE" id="PS50294">
    <property type="entry name" value="WD_REPEATS_REGION"/>
    <property type="match status" value="5"/>
</dbReference>